<dbReference type="Proteomes" id="UP000830375">
    <property type="component" value="Unassembled WGS sequence"/>
</dbReference>
<feature type="compositionally biased region" description="Basic and acidic residues" evidence="3">
    <location>
        <begin position="134"/>
        <end position="147"/>
    </location>
</feature>
<keyword evidence="2" id="KW-0677">Repeat</keyword>
<evidence type="ECO:0000256" key="2">
    <source>
        <dbReference type="ARBA" id="ARBA00022737"/>
    </source>
</evidence>
<protein>
    <submittedName>
        <fullName evidence="5">Kelch-like protein 33</fullName>
    </submittedName>
</protein>
<evidence type="ECO:0000259" key="4">
    <source>
        <dbReference type="PROSITE" id="PS50097"/>
    </source>
</evidence>
<dbReference type="PANTHER" id="PTHR45632">
    <property type="entry name" value="LD33804P"/>
    <property type="match status" value="1"/>
</dbReference>
<gene>
    <name evidence="5" type="ORF">H4Q32_028102</name>
</gene>
<accession>A0ABQ8MLE1</accession>
<name>A0ABQ8MLE1_LABRO</name>
<evidence type="ECO:0000256" key="1">
    <source>
        <dbReference type="ARBA" id="ARBA00022441"/>
    </source>
</evidence>
<dbReference type="EMBL" id="JACTAM010000007">
    <property type="protein sequence ID" value="KAI2663071.1"/>
    <property type="molecule type" value="Genomic_DNA"/>
</dbReference>
<dbReference type="InterPro" id="IPR000210">
    <property type="entry name" value="BTB/POZ_dom"/>
</dbReference>
<evidence type="ECO:0000313" key="5">
    <source>
        <dbReference type="EMBL" id="KAI2663071.1"/>
    </source>
</evidence>
<dbReference type="SUPFAM" id="SSF117281">
    <property type="entry name" value="Kelch motif"/>
    <property type="match status" value="1"/>
</dbReference>
<feature type="compositionally biased region" description="Acidic residues" evidence="3">
    <location>
        <begin position="313"/>
        <end position="340"/>
    </location>
</feature>
<dbReference type="Pfam" id="PF00651">
    <property type="entry name" value="BTB"/>
    <property type="match status" value="1"/>
</dbReference>
<sequence length="1065" mass="119481">MAINQQCLRREWRSSWRSREDDNMSRDKGWMDVSEEEEGEENPGEKDERTEEGPKELQVKDKGCCVSSPFTPANSDSVFAMCTKKASDEEDVNLYDDNNNTDTECSSSFAASASSDGLTAACTNNENAGDEDYADKYDDKNTDEEHSNSLPVAFANSGCLVAAINNDKTSDDNDANENDDKELIANFTVTSANSEDLVASLTNNAKVSDEKSGYNIRHYVDINGNEEYIKSSAVTSTNGESSVAVCAQNDKITDKNYDEYDNDNENDCFATASINTNEIGSSVTDLTFGGITPRDEKQRMKDSSSEQELINQELEEEEEDYDDDDDEYDGSSSFEDSEVEDCDMYPKKLYSDPAYPGAVFQALQNMMLYSVLTDLTLFTEDGYQFQVHSFVLAAVSYLIQTRIRQKPKQEEFISLCLGPEVHGSGLAAVVEFAYTGNIGNLNKDNTEWIWSAAVSLEAPRILELCKEEEEREEDEAKGKKVDREEISAEEHMKMSLQHIRQMWTQRIGCDVELEVEGRVFHAHRALLAAGSDYFRGMFTSGMKESRQELVSLLLVEAAKFEALLHYTYSGALTLGWGCVFDLTCTSLQLQFHTAFSLCLNFLQQEIDAYSCLDVASFAEAYGMADLLVLANDFVLRHFQDVSITPKFQDLPVEKLKKYLQSDSLCVPSELPVFKAVMSWIEAFPRERVKLARELMGTVQFPLMTFKEFKEVKSITSWSRIGAKNLYDSLLEEFCSSSTDVQSNFRAYMPKDTLVLVGGERITDDFDKRRPCREMWFSNSLQNHVGLVKKVEWRILGTLPEKPRFSHGVGVMRGKLYIVGGRHYYGKADTMNCTYRYDPIQNSWQRLADMHEPRGSFTLVVLNGKIYAIGGERDSEVNMESVEAYCPDTNTWSFVHPLNQAICCHAASVWNGTIFLSGGLNSQYQCLSSMTSYHPERGSTNLAMMTHDRALHCMETLGDRLYVAGGVSCDADGHLVDQLACEVYDLVANSWSAIMPFPVPHVGSASAVLEGKVYVIGGYCQDDYSDTKTVHRYDPATERWENMSVTPGPNTYIAACVLPIPAHLRQ</sequence>
<keyword evidence="6" id="KW-1185">Reference proteome</keyword>
<feature type="compositionally biased region" description="Basic and acidic residues" evidence="3">
    <location>
        <begin position="293"/>
        <end position="304"/>
    </location>
</feature>
<dbReference type="InterPro" id="IPR011333">
    <property type="entry name" value="SKP1/BTB/POZ_sf"/>
</dbReference>
<dbReference type="SMART" id="SM00225">
    <property type="entry name" value="BTB"/>
    <property type="match status" value="2"/>
</dbReference>
<evidence type="ECO:0000256" key="3">
    <source>
        <dbReference type="SAM" id="MobiDB-lite"/>
    </source>
</evidence>
<feature type="domain" description="BTB" evidence="4">
    <location>
        <begin position="373"/>
        <end position="438"/>
    </location>
</feature>
<dbReference type="SMART" id="SM00612">
    <property type="entry name" value="Kelch"/>
    <property type="match status" value="5"/>
</dbReference>
<keyword evidence="1" id="KW-0880">Kelch repeat</keyword>
<dbReference type="SMART" id="SM00875">
    <property type="entry name" value="BACK"/>
    <property type="match status" value="1"/>
</dbReference>
<dbReference type="Pfam" id="PF07707">
    <property type="entry name" value="BACK"/>
    <property type="match status" value="1"/>
</dbReference>
<feature type="compositionally biased region" description="Basic and acidic residues" evidence="3">
    <location>
        <begin position="14"/>
        <end position="30"/>
    </location>
</feature>
<dbReference type="Pfam" id="PF24981">
    <property type="entry name" value="Beta-prop_ATRN-LZTR1"/>
    <property type="match status" value="1"/>
</dbReference>
<reference evidence="5 6" key="1">
    <citation type="submission" date="2022-01" db="EMBL/GenBank/DDBJ databases">
        <title>A high-quality chromosome-level genome assembly of rohu carp, Labeo rohita.</title>
        <authorList>
            <person name="Arick M.A. II"/>
            <person name="Hsu C.-Y."/>
            <person name="Magbanua Z."/>
            <person name="Pechanova O."/>
            <person name="Grover C."/>
            <person name="Miller E."/>
            <person name="Thrash A."/>
            <person name="Ezzel L."/>
            <person name="Alam S."/>
            <person name="Benzie J."/>
            <person name="Hamilton M."/>
            <person name="Karsi A."/>
            <person name="Lawrence M.L."/>
            <person name="Peterson D.G."/>
        </authorList>
    </citation>
    <scope>NUCLEOTIDE SEQUENCE [LARGE SCALE GENOMIC DNA]</scope>
    <source>
        <strain evidence="6">BAU-BD-2019</strain>
        <tissue evidence="5">Blood</tissue>
    </source>
</reference>
<dbReference type="Pfam" id="PF21536">
    <property type="entry name" value="BTB_KLHL33"/>
    <property type="match status" value="1"/>
</dbReference>
<feature type="compositionally biased region" description="Acidic residues" evidence="3">
    <location>
        <begin position="33"/>
        <end position="42"/>
    </location>
</feature>
<dbReference type="Gene3D" id="3.30.710.10">
    <property type="entry name" value="Potassium Channel Kv1.1, Chain A"/>
    <property type="match status" value="2"/>
</dbReference>
<dbReference type="PANTHER" id="PTHR45632:SF14">
    <property type="entry name" value="KELCH-LIKE PROTEIN 33"/>
    <property type="match status" value="1"/>
</dbReference>
<feature type="region of interest" description="Disordered" evidence="3">
    <location>
        <begin position="286"/>
        <end position="340"/>
    </location>
</feature>
<organism evidence="5 6">
    <name type="scientific">Labeo rohita</name>
    <name type="common">Indian major carp</name>
    <name type="synonym">Cyprinus rohita</name>
    <dbReference type="NCBI Taxonomy" id="84645"/>
    <lineage>
        <taxon>Eukaryota</taxon>
        <taxon>Metazoa</taxon>
        <taxon>Chordata</taxon>
        <taxon>Craniata</taxon>
        <taxon>Vertebrata</taxon>
        <taxon>Euteleostomi</taxon>
        <taxon>Actinopterygii</taxon>
        <taxon>Neopterygii</taxon>
        <taxon>Teleostei</taxon>
        <taxon>Ostariophysi</taxon>
        <taxon>Cypriniformes</taxon>
        <taxon>Cyprinidae</taxon>
        <taxon>Labeoninae</taxon>
        <taxon>Labeonini</taxon>
        <taxon>Labeo</taxon>
    </lineage>
</organism>
<dbReference type="InterPro" id="IPR011705">
    <property type="entry name" value="BACK"/>
</dbReference>
<dbReference type="InterPro" id="IPR056737">
    <property type="entry name" value="Beta-prop_ATRN-MKLN-like"/>
</dbReference>
<feature type="region of interest" description="Disordered" evidence="3">
    <location>
        <begin position="123"/>
        <end position="148"/>
    </location>
</feature>
<dbReference type="SUPFAM" id="SSF54695">
    <property type="entry name" value="POZ domain"/>
    <property type="match status" value="2"/>
</dbReference>
<feature type="region of interest" description="Disordered" evidence="3">
    <location>
        <begin position="14"/>
        <end position="60"/>
    </location>
</feature>
<feature type="domain" description="BTB" evidence="4">
    <location>
        <begin position="509"/>
        <end position="576"/>
    </location>
</feature>
<dbReference type="InterPro" id="IPR006652">
    <property type="entry name" value="Kelch_1"/>
</dbReference>
<dbReference type="InterPro" id="IPR015915">
    <property type="entry name" value="Kelch-typ_b-propeller"/>
</dbReference>
<evidence type="ECO:0000313" key="6">
    <source>
        <dbReference type="Proteomes" id="UP000830375"/>
    </source>
</evidence>
<comment type="caution">
    <text evidence="5">The sequence shown here is derived from an EMBL/GenBank/DDBJ whole genome shotgun (WGS) entry which is preliminary data.</text>
</comment>
<dbReference type="PROSITE" id="PS50097">
    <property type="entry name" value="BTB"/>
    <property type="match status" value="2"/>
</dbReference>
<proteinExistence type="predicted"/>
<dbReference type="Gene3D" id="1.25.40.420">
    <property type="match status" value="1"/>
</dbReference>
<feature type="compositionally biased region" description="Basic and acidic residues" evidence="3">
    <location>
        <begin position="43"/>
        <end position="60"/>
    </location>
</feature>
<dbReference type="Gene3D" id="2.120.10.80">
    <property type="entry name" value="Kelch-type beta propeller"/>
    <property type="match status" value="2"/>
</dbReference>